<name>A0A9N9NFR4_9GLOM</name>
<gene>
    <name evidence="1" type="ORF">AMORRO_LOCUS13968</name>
</gene>
<dbReference type="AlphaFoldDB" id="A0A9N9NFR4"/>
<dbReference type="EMBL" id="CAJVPV010025954">
    <property type="protein sequence ID" value="CAG8730334.1"/>
    <property type="molecule type" value="Genomic_DNA"/>
</dbReference>
<reference evidence="1" key="1">
    <citation type="submission" date="2021-06" db="EMBL/GenBank/DDBJ databases">
        <authorList>
            <person name="Kallberg Y."/>
            <person name="Tangrot J."/>
            <person name="Rosling A."/>
        </authorList>
    </citation>
    <scope>NUCLEOTIDE SEQUENCE</scope>
    <source>
        <strain evidence="1">CL551</strain>
    </source>
</reference>
<evidence type="ECO:0000313" key="1">
    <source>
        <dbReference type="EMBL" id="CAG8730334.1"/>
    </source>
</evidence>
<feature type="non-terminal residue" evidence="1">
    <location>
        <position position="43"/>
    </location>
</feature>
<dbReference type="Proteomes" id="UP000789342">
    <property type="component" value="Unassembled WGS sequence"/>
</dbReference>
<proteinExistence type="predicted"/>
<comment type="caution">
    <text evidence="1">The sequence shown here is derived from an EMBL/GenBank/DDBJ whole genome shotgun (WGS) entry which is preliminary data.</text>
</comment>
<protein>
    <submittedName>
        <fullName evidence="1">14794_t:CDS:1</fullName>
    </submittedName>
</protein>
<evidence type="ECO:0000313" key="2">
    <source>
        <dbReference type="Proteomes" id="UP000789342"/>
    </source>
</evidence>
<accession>A0A9N9NFR4</accession>
<organism evidence="1 2">
    <name type="scientific">Acaulospora morrowiae</name>
    <dbReference type="NCBI Taxonomy" id="94023"/>
    <lineage>
        <taxon>Eukaryota</taxon>
        <taxon>Fungi</taxon>
        <taxon>Fungi incertae sedis</taxon>
        <taxon>Mucoromycota</taxon>
        <taxon>Glomeromycotina</taxon>
        <taxon>Glomeromycetes</taxon>
        <taxon>Diversisporales</taxon>
        <taxon>Acaulosporaceae</taxon>
        <taxon>Acaulospora</taxon>
    </lineage>
</organism>
<keyword evidence="2" id="KW-1185">Reference proteome</keyword>
<sequence length="43" mass="4605">MVSEICGLPLCVKGSPPIWQSAGDYEEEVTVHMTSDGLPFALP</sequence>